<feature type="compositionally biased region" description="Acidic residues" evidence="1">
    <location>
        <begin position="1350"/>
        <end position="1364"/>
    </location>
</feature>
<feature type="compositionally biased region" description="Pro residues" evidence="1">
    <location>
        <begin position="990"/>
        <end position="1000"/>
    </location>
</feature>
<reference evidence="5 6" key="1">
    <citation type="journal article" date="2016" name="Genome Biol. Evol.">
        <title>Gene Family Evolution Reflects Adaptation to Soil Environmental Stressors in the Genome of the Collembolan Orchesella cincta.</title>
        <authorList>
            <person name="Faddeeva-Vakhrusheva A."/>
            <person name="Derks M.F."/>
            <person name="Anvar S.Y."/>
            <person name="Agamennone V."/>
            <person name="Suring W."/>
            <person name="Smit S."/>
            <person name="van Straalen N.M."/>
            <person name="Roelofs D."/>
        </authorList>
    </citation>
    <scope>NUCLEOTIDE SEQUENCE [LARGE SCALE GENOMIC DNA]</scope>
    <source>
        <tissue evidence="5">Mixed pool</tissue>
    </source>
</reference>
<evidence type="ECO:0000313" key="6">
    <source>
        <dbReference type="Proteomes" id="UP000094527"/>
    </source>
</evidence>
<proteinExistence type="predicted"/>
<feature type="compositionally biased region" description="Polar residues" evidence="1">
    <location>
        <begin position="1328"/>
        <end position="1338"/>
    </location>
</feature>
<name>A0A1D2NIL9_ORCCI</name>
<evidence type="ECO:0000259" key="4">
    <source>
        <dbReference type="Pfam" id="PF08434"/>
    </source>
</evidence>
<feature type="region of interest" description="Disordered" evidence="1">
    <location>
        <begin position="1161"/>
        <end position="1184"/>
    </location>
</feature>
<feature type="chain" id="PRO_5008905609" evidence="3">
    <location>
        <begin position="33"/>
        <end position="1372"/>
    </location>
</feature>
<evidence type="ECO:0000256" key="1">
    <source>
        <dbReference type="SAM" id="MobiDB-lite"/>
    </source>
</evidence>
<dbReference type="Proteomes" id="UP000094527">
    <property type="component" value="Unassembled WGS sequence"/>
</dbReference>
<protein>
    <submittedName>
        <fullName evidence="5">Calcium-activated chloride channel regulator 1</fullName>
    </submittedName>
</protein>
<evidence type="ECO:0000256" key="2">
    <source>
        <dbReference type="SAM" id="Phobius"/>
    </source>
</evidence>
<dbReference type="OMA" id="FNTSTEW"/>
<dbReference type="InterPro" id="IPR013642">
    <property type="entry name" value="CLCA_N"/>
</dbReference>
<evidence type="ECO:0000256" key="3">
    <source>
        <dbReference type="SAM" id="SignalP"/>
    </source>
</evidence>
<feature type="region of interest" description="Disordered" evidence="1">
    <location>
        <begin position="1092"/>
        <end position="1141"/>
    </location>
</feature>
<dbReference type="EMBL" id="LJIJ01000030">
    <property type="protein sequence ID" value="ODN05089.1"/>
    <property type="molecule type" value="Genomic_DNA"/>
</dbReference>
<organism evidence="5 6">
    <name type="scientific">Orchesella cincta</name>
    <name type="common">Springtail</name>
    <name type="synonym">Podura cincta</name>
    <dbReference type="NCBI Taxonomy" id="48709"/>
    <lineage>
        <taxon>Eukaryota</taxon>
        <taxon>Metazoa</taxon>
        <taxon>Ecdysozoa</taxon>
        <taxon>Arthropoda</taxon>
        <taxon>Hexapoda</taxon>
        <taxon>Collembola</taxon>
        <taxon>Entomobryomorpha</taxon>
        <taxon>Entomobryoidea</taxon>
        <taxon>Orchesellidae</taxon>
        <taxon>Orchesellinae</taxon>
        <taxon>Orchesella</taxon>
    </lineage>
</organism>
<evidence type="ECO:0000313" key="5">
    <source>
        <dbReference type="EMBL" id="ODN05089.1"/>
    </source>
</evidence>
<keyword evidence="2" id="KW-0472">Membrane</keyword>
<keyword evidence="2" id="KW-1133">Transmembrane helix</keyword>
<feature type="signal peptide" evidence="3">
    <location>
        <begin position="1"/>
        <end position="32"/>
    </location>
</feature>
<feature type="domain" description="Calcium-activated chloride channel N-terminal" evidence="4">
    <location>
        <begin position="37"/>
        <end position="295"/>
    </location>
</feature>
<comment type="caution">
    <text evidence="5">The sequence shown here is derived from an EMBL/GenBank/DDBJ whole genome shotgun (WGS) entry which is preliminary data.</text>
</comment>
<dbReference type="OrthoDB" id="687730at2759"/>
<keyword evidence="2" id="KW-0812">Transmembrane</keyword>
<feature type="region of interest" description="Disordered" evidence="1">
    <location>
        <begin position="1233"/>
        <end position="1372"/>
    </location>
</feature>
<dbReference type="Pfam" id="PF08434">
    <property type="entry name" value="CLCA"/>
    <property type="match status" value="1"/>
</dbReference>
<feature type="transmembrane region" description="Helical" evidence="2">
    <location>
        <begin position="951"/>
        <end position="976"/>
    </location>
</feature>
<gene>
    <name evidence="5" type="ORF">Ocin01_01575</name>
</gene>
<accession>A0A1D2NIL9</accession>
<sequence length="1372" mass="152566">MKMKRVTGRIRIISFLILQILLIISTQHGVAGKTTSIKFENGVYNGIVIGIDEDITTDCVQLLDSLKSVLPIFSLKLHEATSGNARIGTVDILIPFDWDNGKCGLAANETSPALPSYSYFNSDLKITSVHPFANSLPWTNQYKPCGQGGDSIVLPPQFLDSDGGLSNSIKAQILLHEWTKFRYGAFDEIGYDGDPQFPPCYSRSQSGAEMTCCTRATLTSVEPSECTLSSLMGKKDSLNQELSQNLTSVMSTPYMDIGAHFCNKTTHNGWPNTKQNVYCKRRSVNEVVNEHPDFKLLRSNSIHQGQPETPQIRYVKHSRRTFQPAYAFVIEDSPEMRNGYKGVHTKQSIAQFLEIVNLGTEIRVVVFTDNAILVSEGQELVIERDKENMLRHIPDFDTQTSNDLKFIRTNRTSRQLTPVIEHVISELSNHAGFDWNVLLFTSSQDVQGIPESVQKFGETPHSISILTFNTSTEWLQWYGISNTKNVIGIPHCYTPSRPCSLLTTSFITDYLVSILNDQQFSPRFLDKAAHVELPIRTGHRVLFNIEWEADQVKSVYFLVSLPLNASTTSNTVRLEHIATGAICRAKILLGYGYVIKFVDDGTDTNCSFHTGEWEAILETDMPNTKIMLDVFLEPIDNLGRLIVTPSLGLSDLTLGIYPTKNLTSVYVNIQTENEIPVVGAVVSLQVYQVNSSITEVEPVKTIILNDNGQGPDLTGNDGMYSAFLTGYSKEPAFHLLQVKVELTNDSKVVTSIQSPDAILLHDKMTAKCCGKMIKPLATTPIQSLTLQTLHLGLKTIESFEELQYPPGRIGVIKIVPGNDNDTSILVQFESVADQTGDENIILQSIEACCVPSNQDFPPTEANCADNTTDCGTFQPPGQLQTCYIDKQKLVSTFLPDETSISLLHCGLRAISANKAEGELSSGLFSVNVKAVVDAATPECNNLSDGCLPKTIFWILIGCLGLLVLIIIIILVSWCWYCSSRKKKSKVEHPPVTPRTSIPPPRSERSVYFDRHLEDRRSSIPKNEEKEPKIVKELFVNHAYIQDGDGEIKIIADSGEILRKPINNNDDMIRNHHHHHQQQITTVPISTRPISTHSISTPADNMQVFKPAPPPKPSTTTMTRSNPNRSKPKRLTSRPEIVHPNPMLRTDSIHDMSQQQQYNMQPTIQSLPPPPPQQTYSTFQPASERPDPALVYATVSRMGRLKPTSPVEKTATLPSRRVNVDPHYMVPHNSVKHIGHRQRDPLPNLHPPQVQAYPSSDTDSDMHQRNNQQHFPGRQNRYSKPPPYPAGSQLFNQNPNTFGVEGGSRGQGVVNPAVSLPPVPPPRYGVGGATNTTGRSSAPPQDHHQQQMSSDPDEDSDEWDDEDFDFNPGISYA</sequence>
<feature type="region of interest" description="Disordered" evidence="1">
    <location>
        <begin position="985"/>
        <end position="1005"/>
    </location>
</feature>
<keyword evidence="6" id="KW-1185">Reference proteome</keyword>
<keyword evidence="3" id="KW-0732">Signal</keyword>